<organism evidence="3">
    <name type="scientific">Spirodela intermedia</name>
    <name type="common">Intermediate duckweed</name>
    <dbReference type="NCBI Taxonomy" id="51605"/>
    <lineage>
        <taxon>Eukaryota</taxon>
        <taxon>Viridiplantae</taxon>
        <taxon>Streptophyta</taxon>
        <taxon>Embryophyta</taxon>
        <taxon>Tracheophyta</taxon>
        <taxon>Spermatophyta</taxon>
        <taxon>Magnoliopsida</taxon>
        <taxon>Liliopsida</taxon>
        <taxon>Araceae</taxon>
        <taxon>Lemnoideae</taxon>
        <taxon>Spirodela</taxon>
    </lineage>
</organism>
<dbReference type="PANTHER" id="PTHR31355:SF8">
    <property type="entry name" value="TORTIFOLIA1-LIKE PROTEIN 3"/>
    <property type="match status" value="1"/>
</dbReference>
<evidence type="ECO:0000313" key="4">
    <source>
        <dbReference type="Proteomes" id="UP001189122"/>
    </source>
</evidence>
<feature type="domain" description="TORTIFOLIA1/SINE1-2 N-terminal" evidence="2">
    <location>
        <begin position="36"/>
        <end position="149"/>
    </location>
</feature>
<dbReference type="SUPFAM" id="SSF48371">
    <property type="entry name" value="ARM repeat"/>
    <property type="match status" value="1"/>
</dbReference>
<protein>
    <recommendedName>
        <fullName evidence="2">TORTIFOLIA1/SINE1-2 N-terminal domain-containing protein</fullName>
    </recommendedName>
</protein>
<dbReference type="InterPro" id="IPR011989">
    <property type="entry name" value="ARM-like"/>
</dbReference>
<dbReference type="EMBL" id="CACRZD030000014">
    <property type="protein sequence ID" value="CAA6670593.1"/>
    <property type="molecule type" value="Genomic_DNA"/>
</dbReference>
<dbReference type="Gene3D" id="1.25.10.10">
    <property type="entry name" value="Leucine-rich Repeat Variant"/>
    <property type="match status" value="1"/>
</dbReference>
<dbReference type="Pfam" id="PF24714">
    <property type="entry name" value="TOR1L1_N"/>
    <property type="match status" value="2"/>
</dbReference>
<reference evidence="3 4" key="1">
    <citation type="submission" date="2019-12" db="EMBL/GenBank/DDBJ databases">
        <authorList>
            <person name="Scholz U."/>
            <person name="Mascher M."/>
            <person name="Fiebig A."/>
        </authorList>
    </citation>
    <scope>NUCLEOTIDE SEQUENCE</scope>
</reference>
<dbReference type="GO" id="GO:0008017">
    <property type="term" value="F:microtubule binding"/>
    <property type="evidence" value="ECO:0007669"/>
    <property type="project" value="InterPro"/>
</dbReference>
<evidence type="ECO:0000256" key="1">
    <source>
        <dbReference type="SAM" id="MobiDB-lite"/>
    </source>
</evidence>
<proteinExistence type="predicted"/>
<sequence length="312" mass="34115">MAISKKPSSPMHHQQITMLPGTMRKGNGISGGVGKDLKQRVNICMNKNADRDTEAMAASELEAMARDLPAHSLPSFLSAVSDTRPSDKTPLRRHSLRLLSLLSRNQPPQSLSPFLPRMVSTVLRRLRHPDSSVRSACVNAVRDMSCSSCGGGASSSFNSLDHNAQMHLKRLVPRLVNLVKKDSFKAKGDLLSVLGSIVAAGGASIQQCWGSSDDWAVRKAAAEALTCAAAIPDRQLLSGFKTSYFSSFHARRFDKVRNGDSMHRMLEKWKEVLGTQSTLFSISSSDSQSSFRNLPCHRICERPSVPSRLQSV</sequence>
<name>A0A7I8JLZ7_SPIIN</name>
<dbReference type="InterPro" id="IPR057600">
    <property type="entry name" value="TORTIFOLIA1/SINE1-2_N"/>
</dbReference>
<dbReference type="Proteomes" id="UP001189122">
    <property type="component" value="Unassembled WGS sequence"/>
</dbReference>
<gene>
    <name evidence="3" type="ORF">SI7747_14016998</name>
</gene>
<keyword evidence="4" id="KW-1185">Reference proteome</keyword>
<dbReference type="PANTHER" id="PTHR31355">
    <property type="entry name" value="MICROTUBULE-ASSOCIATED PROTEIN TORTIFOLIA1"/>
    <property type="match status" value="1"/>
</dbReference>
<accession>A0A7I8JLZ7</accession>
<dbReference type="InterPro" id="IPR033337">
    <property type="entry name" value="TORTIFOLIA1/SINE1-2"/>
</dbReference>
<dbReference type="AlphaFoldDB" id="A0A7I8JLZ7"/>
<feature type="domain" description="TORTIFOLIA1/SINE1-2 N-terminal" evidence="2">
    <location>
        <begin position="161"/>
        <end position="271"/>
    </location>
</feature>
<dbReference type="GO" id="GO:0005874">
    <property type="term" value="C:microtubule"/>
    <property type="evidence" value="ECO:0007669"/>
    <property type="project" value="InterPro"/>
</dbReference>
<evidence type="ECO:0000259" key="2">
    <source>
        <dbReference type="Pfam" id="PF24714"/>
    </source>
</evidence>
<evidence type="ECO:0000313" key="3">
    <source>
        <dbReference type="EMBL" id="CAA2631350.1"/>
    </source>
</evidence>
<feature type="region of interest" description="Disordered" evidence="1">
    <location>
        <begin position="1"/>
        <end position="26"/>
    </location>
</feature>
<dbReference type="EMBL" id="LR743601">
    <property type="protein sequence ID" value="CAA2631350.1"/>
    <property type="molecule type" value="Genomic_DNA"/>
</dbReference>
<dbReference type="InterPro" id="IPR016024">
    <property type="entry name" value="ARM-type_fold"/>
</dbReference>